<dbReference type="InterPro" id="IPR001734">
    <property type="entry name" value="Na/solute_symporter"/>
</dbReference>
<dbReference type="EMBL" id="BFAD01000010">
    <property type="protein sequence ID" value="GBE87221.1"/>
    <property type="molecule type" value="Genomic_DNA"/>
</dbReference>
<gene>
    <name evidence="9" type="ORF">SCP_1004680</name>
</gene>
<dbReference type="InParanoid" id="A0A401GYE8"/>
<protein>
    <submittedName>
        <fullName evidence="9">Urea active transporter</fullName>
    </submittedName>
</protein>
<dbReference type="PANTHER" id="PTHR46154">
    <property type="match status" value="1"/>
</dbReference>
<evidence type="ECO:0000313" key="10">
    <source>
        <dbReference type="Proteomes" id="UP000287166"/>
    </source>
</evidence>
<dbReference type="STRING" id="139825.A0A401GYE8"/>
<dbReference type="InterPro" id="IPR031155">
    <property type="entry name" value="DUR"/>
</dbReference>
<keyword evidence="4 8" id="KW-1133">Transmembrane helix</keyword>
<reference evidence="9 10" key="1">
    <citation type="journal article" date="2018" name="Sci. Rep.">
        <title>Genome sequence of the cauliflower mushroom Sparassis crispa (Hanabiratake) and its association with beneficial usage.</title>
        <authorList>
            <person name="Kiyama R."/>
            <person name="Furutani Y."/>
            <person name="Kawaguchi K."/>
            <person name="Nakanishi T."/>
        </authorList>
    </citation>
    <scope>NUCLEOTIDE SEQUENCE [LARGE SCALE GENOMIC DNA]</scope>
</reference>
<dbReference type="AlphaFoldDB" id="A0A401GYE8"/>
<dbReference type="GO" id="GO:0005886">
    <property type="term" value="C:plasma membrane"/>
    <property type="evidence" value="ECO:0007669"/>
    <property type="project" value="TreeGrafter"/>
</dbReference>
<feature type="transmembrane region" description="Helical" evidence="8">
    <location>
        <begin position="105"/>
        <end position="125"/>
    </location>
</feature>
<dbReference type="Gene3D" id="1.20.1730.10">
    <property type="entry name" value="Sodium/glucose cotransporter"/>
    <property type="match status" value="1"/>
</dbReference>
<evidence type="ECO:0000256" key="6">
    <source>
        <dbReference type="RuleBase" id="RU362091"/>
    </source>
</evidence>
<feature type="transmembrane region" description="Helical" evidence="8">
    <location>
        <begin position="196"/>
        <end position="218"/>
    </location>
</feature>
<feature type="transmembrane region" description="Helical" evidence="8">
    <location>
        <begin position="57"/>
        <end position="84"/>
    </location>
</feature>
<dbReference type="PROSITE" id="PS50283">
    <property type="entry name" value="NA_SOLUT_SYMP_3"/>
    <property type="match status" value="1"/>
</dbReference>
<comment type="similarity">
    <text evidence="2 6">Belongs to the sodium:solute symporter (SSF) (TC 2.A.21) family.</text>
</comment>
<dbReference type="OrthoDB" id="6132759at2759"/>
<proteinExistence type="inferred from homology"/>
<keyword evidence="5 8" id="KW-0472">Membrane</keyword>
<evidence type="ECO:0000256" key="3">
    <source>
        <dbReference type="ARBA" id="ARBA00022692"/>
    </source>
</evidence>
<evidence type="ECO:0000256" key="2">
    <source>
        <dbReference type="ARBA" id="ARBA00006434"/>
    </source>
</evidence>
<feature type="transmembrane region" description="Helical" evidence="8">
    <location>
        <begin position="131"/>
        <end position="149"/>
    </location>
</feature>
<name>A0A401GYE8_9APHY</name>
<evidence type="ECO:0000256" key="7">
    <source>
        <dbReference type="SAM" id="MobiDB-lite"/>
    </source>
</evidence>
<accession>A0A401GYE8</accession>
<comment type="subcellular location">
    <subcellularLocation>
        <location evidence="1">Membrane</location>
        <topology evidence="1">Multi-pass membrane protein</topology>
    </subcellularLocation>
</comment>
<dbReference type="Proteomes" id="UP000287166">
    <property type="component" value="Unassembled WGS sequence"/>
</dbReference>
<evidence type="ECO:0000256" key="4">
    <source>
        <dbReference type="ARBA" id="ARBA00022989"/>
    </source>
</evidence>
<dbReference type="RefSeq" id="XP_027618134.1">
    <property type="nucleotide sequence ID" value="XM_027762333.1"/>
</dbReference>
<feature type="transmembrane region" description="Helical" evidence="8">
    <location>
        <begin position="161"/>
        <end position="184"/>
    </location>
</feature>
<comment type="caution">
    <text evidence="9">The sequence shown here is derived from an EMBL/GenBank/DDBJ whole genome shotgun (WGS) entry which is preliminary data.</text>
</comment>
<feature type="transmembrane region" description="Helical" evidence="8">
    <location>
        <begin position="323"/>
        <end position="345"/>
    </location>
</feature>
<evidence type="ECO:0000256" key="5">
    <source>
        <dbReference type="ARBA" id="ARBA00023136"/>
    </source>
</evidence>
<organism evidence="9 10">
    <name type="scientific">Sparassis crispa</name>
    <dbReference type="NCBI Taxonomy" id="139825"/>
    <lineage>
        <taxon>Eukaryota</taxon>
        <taxon>Fungi</taxon>
        <taxon>Dikarya</taxon>
        <taxon>Basidiomycota</taxon>
        <taxon>Agaricomycotina</taxon>
        <taxon>Agaricomycetes</taxon>
        <taxon>Polyporales</taxon>
        <taxon>Sparassidaceae</taxon>
        <taxon>Sparassis</taxon>
    </lineage>
</organism>
<dbReference type="GO" id="GO:0015204">
    <property type="term" value="F:urea transmembrane transporter activity"/>
    <property type="evidence" value="ECO:0007669"/>
    <property type="project" value="InterPro"/>
</dbReference>
<dbReference type="PANTHER" id="PTHR46154:SF2">
    <property type="entry name" value="SOLUTE SYMPORTER FAMILY TRANSPORTER (AFU_ORTHOLOGUE AFUA_6G03200)"/>
    <property type="match status" value="1"/>
</dbReference>
<dbReference type="GeneID" id="38784138"/>
<dbReference type="Pfam" id="PF00474">
    <property type="entry name" value="SSF"/>
    <property type="match status" value="1"/>
</dbReference>
<evidence type="ECO:0000256" key="1">
    <source>
        <dbReference type="ARBA" id="ARBA00004141"/>
    </source>
</evidence>
<keyword evidence="3 8" id="KW-0812">Transmembrane</keyword>
<evidence type="ECO:0000256" key="8">
    <source>
        <dbReference type="SAM" id="Phobius"/>
    </source>
</evidence>
<evidence type="ECO:0000313" key="9">
    <source>
        <dbReference type="EMBL" id="GBE87221.1"/>
    </source>
</evidence>
<feature type="region of interest" description="Disordered" evidence="7">
    <location>
        <begin position="243"/>
        <end position="269"/>
    </location>
</feature>
<keyword evidence="10" id="KW-1185">Reference proteome</keyword>
<dbReference type="InterPro" id="IPR038377">
    <property type="entry name" value="Na/Glc_symporter_sf"/>
</dbReference>
<feature type="transmembrane region" description="Helical" evidence="8">
    <location>
        <begin position="290"/>
        <end position="311"/>
    </location>
</feature>
<sequence length="373" mass="40385">MVRCSLDIRILPRIGRTCTSQQPKFPTYPNPLSAAQTGAGLTATAAAVVVMGKGGAVVILLVVFMAVTSALSAELIGVSSLFAYDLYRTYYRPNATGADIVRVSHYFICAWALWIGAWATILNAATINLGWLFYVEGLLLSPVVFPIGLTVTWSKLTGAGVICGTIIGAILSMLAWMISCWKIFGTINVTNLAEPYSAVCSGVTGLIFSGIITILVSLAKPANYDFSGTRAIVMYDDVETEGIGEDSKSSSSRQNKDANVSDVGSAPSSDAVLPRAAVDRAELMRIFKRAMWYCLALTVIVGIVVPLPMFFAQYTFSKSFYKFWVACTIIWAAMSGIFCIILPVWESRVEIGIIMGGACRMLLQRPQERPTQQ</sequence>